<protein>
    <submittedName>
        <fullName evidence="1">Unnamed protein product</fullName>
    </submittedName>
</protein>
<proteinExistence type="predicted"/>
<sequence length="154" mass="17890">MNRINDDQGSTNFEDPEASNNSNDNEEDSSKMKFFESSNSTSHANPDEIRVESFMDTNKIFNELRKGGFNEEQSELILNLIRTNLSKKLNQLNAEYSRQYELDNESYLFKAAHGELLVEIKNSREIGLMNLTNRLIILKRRFQSMQDETLKNSI</sequence>
<keyword evidence="2" id="KW-1185">Reference proteome</keyword>
<dbReference type="Proteomes" id="UP001165064">
    <property type="component" value="Unassembled WGS sequence"/>
</dbReference>
<evidence type="ECO:0000313" key="2">
    <source>
        <dbReference type="Proteomes" id="UP001165064"/>
    </source>
</evidence>
<reference evidence="1" key="1">
    <citation type="submission" date="2023-04" db="EMBL/GenBank/DDBJ databases">
        <title>Ambrosiozyma monospora NBRC 10751.</title>
        <authorList>
            <person name="Ichikawa N."/>
            <person name="Sato H."/>
            <person name="Tonouchi N."/>
        </authorList>
    </citation>
    <scope>NUCLEOTIDE SEQUENCE</scope>
    <source>
        <strain evidence="1">NBRC 10751</strain>
    </source>
</reference>
<name>A0ACB5UD54_AMBMO</name>
<evidence type="ECO:0000313" key="1">
    <source>
        <dbReference type="EMBL" id="GMF08542.1"/>
    </source>
</evidence>
<accession>A0ACB5UD54</accession>
<dbReference type="EMBL" id="BSXS01017082">
    <property type="protein sequence ID" value="GMF08542.1"/>
    <property type="molecule type" value="Genomic_DNA"/>
</dbReference>
<organism evidence="1 2">
    <name type="scientific">Ambrosiozyma monospora</name>
    <name type="common">Yeast</name>
    <name type="synonym">Endomycopsis monosporus</name>
    <dbReference type="NCBI Taxonomy" id="43982"/>
    <lineage>
        <taxon>Eukaryota</taxon>
        <taxon>Fungi</taxon>
        <taxon>Dikarya</taxon>
        <taxon>Ascomycota</taxon>
        <taxon>Saccharomycotina</taxon>
        <taxon>Pichiomycetes</taxon>
        <taxon>Pichiales</taxon>
        <taxon>Pichiaceae</taxon>
        <taxon>Ambrosiozyma</taxon>
    </lineage>
</organism>
<gene>
    <name evidence="1" type="ORF">Amon02_001329300</name>
</gene>
<comment type="caution">
    <text evidence="1">The sequence shown here is derived from an EMBL/GenBank/DDBJ whole genome shotgun (WGS) entry which is preliminary data.</text>
</comment>